<name>A0A127FAF4_STEDE</name>
<feature type="transmembrane region" description="Helical" evidence="4">
    <location>
        <begin position="21"/>
        <end position="41"/>
    </location>
</feature>
<dbReference type="InterPro" id="IPR010258">
    <property type="entry name" value="Conjugal_tfr_TrbG/VirB9/CagX"/>
</dbReference>
<keyword evidence="4" id="KW-1133">Transmembrane helix</keyword>
<dbReference type="Pfam" id="PF03524">
    <property type="entry name" value="CagX"/>
    <property type="match status" value="1"/>
</dbReference>
<dbReference type="EMBL" id="CP011971">
    <property type="protein sequence ID" value="AMN47396.1"/>
    <property type="molecule type" value="Genomic_DNA"/>
</dbReference>
<evidence type="ECO:0008006" key="7">
    <source>
        <dbReference type="Google" id="ProtNLM"/>
    </source>
</evidence>
<accession>A0A127FAF4</accession>
<keyword evidence="4" id="KW-0472">Membrane</keyword>
<dbReference type="RefSeq" id="WP_066920799.1">
    <property type="nucleotide sequence ID" value="NZ_CP011971.1"/>
</dbReference>
<dbReference type="InterPro" id="IPR038161">
    <property type="entry name" value="VirB9/CagX/TrbG_C_sf"/>
</dbReference>
<organism evidence="5 6">
    <name type="scientific">Steroidobacter denitrificans</name>
    <dbReference type="NCBI Taxonomy" id="465721"/>
    <lineage>
        <taxon>Bacteria</taxon>
        <taxon>Pseudomonadati</taxon>
        <taxon>Pseudomonadota</taxon>
        <taxon>Gammaproteobacteria</taxon>
        <taxon>Steroidobacterales</taxon>
        <taxon>Steroidobacteraceae</taxon>
        <taxon>Steroidobacter</taxon>
    </lineage>
</organism>
<keyword evidence="4" id="KW-0812">Transmembrane</keyword>
<comment type="similarity">
    <text evidence="1">Belongs to the TrbG/VirB9 family.</text>
</comment>
<reference evidence="5 6" key="1">
    <citation type="submission" date="2015-06" db="EMBL/GenBank/DDBJ databases">
        <title>A Comprehensive Approach to Explore the Metabolic and Phylogenetic Diversity of Bacterial Steroid Degradation in the Environment: Testosterone as an Example.</title>
        <authorList>
            <person name="Yang F.-C."/>
            <person name="Chen Y.-L."/>
            <person name="Yu C.-P."/>
            <person name="Tang S.-L."/>
            <person name="Wang P.-H."/>
            <person name="Ismail W."/>
            <person name="Wang C.-H."/>
            <person name="Yang C.-Y."/>
            <person name="Chiang Y.-R."/>
        </authorList>
    </citation>
    <scope>NUCLEOTIDE SEQUENCE [LARGE SCALE GENOMIC DNA]</scope>
    <source>
        <strain evidence="5 6">DSM 18526</strain>
    </source>
</reference>
<dbReference type="AlphaFoldDB" id="A0A127FAF4"/>
<evidence type="ECO:0000256" key="4">
    <source>
        <dbReference type="SAM" id="Phobius"/>
    </source>
</evidence>
<evidence type="ECO:0000256" key="2">
    <source>
        <dbReference type="ARBA" id="ARBA00022729"/>
    </source>
</evidence>
<sequence>MIASPSPGSAPRRRLRRVYRLAAPGGFLGAILLFGMCLSAYEAAAEAWPSRGRLDSRIRTAVYSDDQVYRLLGHVGYQIDLQFEAGEYFIGLGAGDLEGLSFSAQDNHLFLKPGATQVRTNLTVLTNRRHYQFDYVAGSRPPDPAREEVTYVLRFAYPSAIGEDSSGRPANRPSGGVPREAGDTDAKLRNSVRAVNLDYWYCGHPALRPDAASDDGIHTRLRFGARSEQPAIFVRNDDGTESLLNFSMDASDVILHRVVRRLIVRRGKLAGCIVNKRFGGTSERLQSGTVAAEVTRSTRSARP</sequence>
<dbReference type="STRING" id="465721.ACG33_09855"/>
<evidence type="ECO:0000256" key="3">
    <source>
        <dbReference type="SAM" id="MobiDB-lite"/>
    </source>
</evidence>
<proteinExistence type="inferred from homology"/>
<keyword evidence="2" id="KW-0732">Signal</keyword>
<dbReference type="Proteomes" id="UP000070250">
    <property type="component" value="Chromosome"/>
</dbReference>
<evidence type="ECO:0000313" key="5">
    <source>
        <dbReference type="EMBL" id="AMN47396.1"/>
    </source>
</evidence>
<gene>
    <name evidence="5" type="ORF">ACG33_09855</name>
</gene>
<dbReference type="Gene3D" id="2.60.40.2500">
    <property type="match status" value="1"/>
</dbReference>
<dbReference type="OrthoDB" id="5357875at2"/>
<dbReference type="InterPro" id="IPR033645">
    <property type="entry name" value="VirB9/CagX/TrbG_C"/>
</dbReference>
<protein>
    <recommendedName>
        <fullName evidence="7">Conjugal transfer protein TrbG</fullName>
    </recommendedName>
</protein>
<keyword evidence="6" id="KW-1185">Reference proteome</keyword>
<evidence type="ECO:0000256" key="1">
    <source>
        <dbReference type="ARBA" id="ARBA00006135"/>
    </source>
</evidence>
<evidence type="ECO:0000313" key="6">
    <source>
        <dbReference type="Proteomes" id="UP000070250"/>
    </source>
</evidence>
<feature type="region of interest" description="Disordered" evidence="3">
    <location>
        <begin position="163"/>
        <end position="185"/>
    </location>
</feature>
<dbReference type="KEGG" id="sdf:ACG33_09855"/>
<dbReference type="CDD" id="cd06911">
    <property type="entry name" value="VirB9_CagX_TrbG"/>
    <property type="match status" value="1"/>
</dbReference>